<evidence type="ECO:0000313" key="6">
    <source>
        <dbReference type="EMBL" id="TLS36611.1"/>
    </source>
</evidence>
<sequence>MLVLARKKGESIVINDDIEVRVVAIEGDTVKLGISAPKSVGIHRKEVYEAIQEENKSALEIDFDLTELNNLSGKGQGK</sequence>
<dbReference type="Gene3D" id="2.60.40.4380">
    <property type="entry name" value="Translational regulator CsrA"/>
    <property type="match status" value="1"/>
</dbReference>
<dbReference type="OrthoDB" id="9809061at2"/>
<comment type="subcellular location">
    <subcellularLocation>
        <location evidence="5">Cytoplasm</location>
    </subcellularLocation>
</comment>
<keyword evidence="2 5" id="KW-0678">Repressor</keyword>
<dbReference type="Proteomes" id="UP000308230">
    <property type="component" value="Unassembled WGS sequence"/>
</dbReference>
<evidence type="ECO:0000256" key="5">
    <source>
        <dbReference type="HAMAP-Rule" id="MF_00167"/>
    </source>
</evidence>
<protein>
    <recommendedName>
        <fullName evidence="5">Translational regulator CsrA</fullName>
    </recommendedName>
</protein>
<gene>
    <name evidence="5 6" type="primary">csrA</name>
    <name evidence="6" type="ORF">FCL54_13900</name>
</gene>
<proteinExistence type="inferred from homology"/>
<dbReference type="InterPro" id="IPR003751">
    <property type="entry name" value="CsrA"/>
</dbReference>
<evidence type="ECO:0000256" key="4">
    <source>
        <dbReference type="ARBA" id="ARBA00022884"/>
    </source>
</evidence>
<dbReference type="GO" id="GO:0048027">
    <property type="term" value="F:mRNA 5'-UTR binding"/>
    <property type="evidence" value="ECO:0007669"/>
    <property type="project" value="UniProtKB-UniRule"/>
</dbReference>
<keyword evidence="4 5" id="KW-0694">RNA-binding</keyword>
<dbReference type="SUPFAM" id="SSF117130">
    <property type="entry name" value="CsrA-like"/>
    <property type="match status" value="1"/>
</dbReference>
<dbReference type="NCBIfam" id="TIGR00202">
    <property type="entry name" value="csrA"/>
    <property type="match status" value="1"/>
</dbReference>
<comment type="caution">
    <text evidence="6">The sequence shown here is derived from an EMBL/GenBank/DDBJ whole genome shotgun (WGS) entry which is preliminary data.</text>
</comment>
<dbReference type="GO" id="GO:0006109">
    <property type="term" value="P:regulation of carbohydrate metabolic process"/>
    <property type="evidence" value="ECO:0007669"/>
    <property type="project" value="InterPro"/>
</dbReference>
<accession>A0A5R9F0U0</accession>
<keyword evidence="5" id="KW-1005">Bacterial flagellum biogenesis</keyword>
<keyword evidence="3 5" id="KW-0810">Translation regulation</keyword>
<dbReference type="NCBIfam" id="NF002469">
    <property type="entry name" value="PRK01712.1"/>
    <property type="match status" value="1"/>
</dbReference>
<organism evidence="6 7">
    <name type="scientific">Exobacillus caeni</name>
    <dbReference type="NCBI Taxonomy" id="2574798"/>
    <lineage>
        <taxon>Bacteria</taxon>
        <taxon>Bacillati</taxon>
        <taxon>Bacillota</taxon>
        <taxon>Bacilli</taxon>
        <taxon>Bacillales</taxon>
        <taxon>Guptibacillaceae</taxon>
        <taxon>Exobacillus</taxon>
    </lineage>
</organism>
<evidence type="ECO:0000256" key="2">
    <source>
        <dbReference type="ARBA" id="ARBA00022491"/>
    </source>
</evidence>
<reference evidence="6 7" key="1">
    <citation type="submission" date="2019-04" db="EMBL/GenBank/DDBJ databases">
        <title>Bacillus caeni sp. nov., a bacterium isolated from mangrove sediment.</title>
        <authorList>
            <person name="Huang H."/>
            <person name="Mo K."/>
            <person name="Hu Y."/>
        </authorList>
    </citation>
    <scope>NUCLEOTIDE SEQUENCE [LARGE SCALE GENOMIC DNA]</scope>
    <source>
        <strain evidence="6 7">HB172195</strain>
    </source>
</reference>
<dbReference type="PANTHER" id="PTHR34984">
    <property type="entry name" value="CARBON STORAGE REGULATOR"/>
    <property type="match status" value="1"/>
</dbReference>
<dbReference type="GO" id="GO:0044781">
    <property type="term" value="P:bacterial-type flagellum organization"/>
    <property type="evidence" value="ECO:0007669"/>
    <property type="project" value="UniProtKB-KW"/>
</dbReference>
<dbReference type="GO" id="GO:0006402">
    <property type="term" value="P:mRNA catabolic process"/>
    <property type="evidence" value="ECO:0007669"/>
    <property type="project" value="InterPro"/>
</dbReference>
<dbReference type="Pfam" id="PF02599">
    <property type="entry name" value="CsrA"/>
    <property type="match status" value="1"/>
</dbReference>
<dbReference type="InterPro" id="IPR036107">
    <property type="entry name" value="CsrA_sf"/>
</dbReference>
<comment type="function">
    <text evidence="5">A translational regulator that binds mRNA to regulate translation initiation and/or mRNA stability. Usually binds in the 5'-UTR at or near the Shine-Dalgarno sequence preventing ribosome-binding, thus repressing translation. Its main target seems to be the major flagellin gene, while its function is anatagonized by FliW.</text>
</comment>
<evidence type="ECO:0000313" key="7">
    <source>
        <dbReference type="Proteomes" id="UP000308230"/>
    </source>
</evidence>
<keyword evidence="7" id="KW-1185">Reference proteome</keyword>
<dbReference type="AlphaFoldDB" id="A0A5R9F0U0"/>
<evidence type="ECO:0000256" key="1">
    <source>
        <dbReference type="ARBA" id="ARBA00022490"/>
    </source>
</evidence>
<dbReference type="RefSeq" id="WP_138127288.1">
    <property type="nucleotide sequence ID" value="NZ_SWLG01000009.1"/>
</dbReference>
<dbReference type="GO" id="GO:0045947">
    <property type="term" value="P:negative regulation of translational initiation"/>
    <property type="evidence" value="ECO:0007669"/>
    <property type="project" value="UniProtKB-UniRule"/>
</dbReference>
<name>A0A5R9F0U0_9BACL</name>
<dbReference type="HAMAP" id="MF_00167">
    <property type="entry name" value="CsrA"/>
    <property type="match status" value="1"/>
</dbReference>
<comment type="similarity">
    <text evidence="5">Belongs to the CsrA/RsmA family.</text>
</comment>
<evidence type="ECO:0000256" key="3">
    <source>
        <dbReference type="ARBA" id="ARBA00022845"/>
    </source>
</evidence>
<keyword evidence="1 5" id="KW-0963">Cytoplasm</keyword>
<dbReference type="PANTHER" id="PTHR34984:SF1">
    <property type="entry name" value="CARBON STORAGE REGULATOR"/>
    <property type="match status" value="1"/>
</dbReference>
<dbReference type="EMBL" id="SWLG01000009">
    <property type="protein sequence ID" value="TLS36611.1"/>
    <property type="molecule type" value="Genomic_DNA"/>
</dbReference>
<dbReference type="GO" id="GO:0005829">
    <property type="term" value="C:cytosol"/>
    <property type="evidence" value="ECO:0007669"/>
    <property type="project" value="TreeGrafter"/>
</dbReference>
<comment type="subunit">
    <text evidence="5">Homodimer; the beta-strands of each monomer intercalate to form a hydrophobic core, while the alpha-helices form wings that extend away from the core.</text>
</comment>
<dbReference type="FunFam" id="2.60.40.4380:FF:000002">
    <property type="entry name" value="Translational regulator CsrA"/>
    <property type="match status" value="1"/>
</dbReference>
<dbReference type="GO" id="GO:1902208">
    <property type="term" value="P:regulation of bacterial-type flagellum assembly"/>
    <property type="evidence" value="ECO:0007669"/>
    <property type="project" value="UniProtKB-UniRule"/>
</dbReference>